<keyword evidence="6" id="KW-0732">Signal</keyword>
<feature type="signal peptide" evidence="6">
    <location>
        <begin position="1"/>
        <end position="20"/>
    </location>
</feature>
<dbReference type="InterPro" id="IPR001563">
    <property type="entry name" value="Peptidase_S10"/>
</dbReference>
<name>J6EYN1_TRIAS</name>
<dbReference type="EMBL" id="ALBS01000157">
    <property type="protein sequence ID" value="EJT49774.1"/>
    <property type="molecule type" value="Genomic_DNA"/>
</dbReference>
<dbReference type="Proteomes" id="UP000002748">
    <property type="component" value="Unassembled WGS sequence"/>
</dbReference>
<dbReference type="VEuPathDB" id="FungiDB:A1Q1_01088"/>
<dbReference type="PANTHER" id="PTHR11802">
    <property type="entry name" value="SERINE PROTEASE FAMILY S10 SERINE CARBOXYPEPTIDASE"/>
    <property type="match status" value="1"/>
</dbReference>
<evidence type="ECO:0000256" key="4">
    <source>
        <dbReference type="ARBA" id="ARBA00022801"/>
    </source>
</evidence>
<comment type="caution">
    <text evidence="8">The sequence shown here is derived from an EMBL/GenBank/DDBJ whole genome shotgun (WGS) entry which is preliminary data.</text>
</comment>
<evidence type="ECO:0000256" key="5">
    <source>
        <dbReference type="ARBA" id="ARBA00023180"/>
    </source>
</evidence>
<dbReference type="RefSeq" id="XP_014180844.1">
    <property type="nucleotide sequence ID" value="XM_014325369.1"/>
</dbReference>
<dbReference type="InterPro" id="IPR018202">
    <property type="entry name" value="Ser_caboxypep_ser_AS"/>
</dbReference>
<keyword evidence="4 6" id="KW-0378">Hydrolase</keyword>
<evidence type="ECO:0000313" key="8">
    <source>
        <dbReference type="EMBL" id="EJT49774.1"/>
    </source>
</evidence>
<feature type="compositionally biased region" description="Low complexity" evidence="7">
    <location>
        <begin position="664"/>
        <end position="685"/>
    </location>
</feature>
<dbReference type="PROSITE" id="PS00131">
    <property type="entry name" value="CARBOXYPEPT_SER_SER"/>
    <property type="match status" value="1"/>
</dbReference>
<evidence type="ECO:0000313" key="9">
    <source>
        <dbReference type="Proteomes" id="UP000002748"/>
    </source>
</evidence>
<dbReference type="PRINTS" id="PR00724">
    <property type="entry name" value="CRBOXYPTASEC"/>
</dbReference>
<dbReference type="GO" id="GO:0004185">
    <property type="term" value="F:serine-type carboxypeptidase activity"/>
    <property type="evidence" value="ECO:0007669"/>
    <property type="project" value="UniProtKB-UniRule"/>
</dbReference>
<reference evidence="8 9" key="1">
    <citation type="journal article" date="2012" name="Eukaryot. Cell">
        <title>Draft genome sequence of CBS 2479, the standard type strain of Trichosporon asahii.</title>
        <authorList>
            <person name="Yang R.Y."/>
            <person name="Li H.T."/>
            <person name="Zhu H."/>
            <person name="Zhou G.P."/>
            <person name="Wang M."/>
            <person name="Wang L."/>
        </authorList>
    </citation>
    <scope>NUCLEOTIDE SEQUENCE [LARGE SCALE GENOMIC DNA]</scope>
    <source>
        <strain evidence="9">ATCC 90039 / CBS 2479 / JCM 2466 / KCTC 7840 / NCYC 2677 / UAMH 7654</strain>
    </source>
</reference>
<feature type="region of interest" description="Disordered" evidence="7">
    <location>
        <begin position="664"/>
        <end position="701"/>
    </location>
</feature>
<dbReference type="HOGENOM" id="CLU_008523_12_3_1"/>
<feature type="compositionally biased region" description="Gly residues" evidence="7">
    <location>
        <begin position="686"/>
        <end position="701"/>
    </location>
</feature>
<dbReference type="Pfam" id="PF00450">
    <property type="entry name" value="Peptidase_S10"/>
    <property type="match status" value="1"/>
</dbReference>
<keyword evidence="2 6" id="KW-0121">Carboxypeptidase</keyword>
<evidence type="ECO:0000256" key="2">
    <source>
        <dbReference type="ARBA" id="ARBA00022645"/>
    </source>
</evidence>
<evidence type="ECO:0000256" key="7">
    <source>
        <dbReference type="SAM" id="MobiDB-lite"/>
    </source>
</evidence>
<keyword evidence="5" id="KW-0325">Glycoprotein</keyword>
<dbReference type="OrthoDB" id="443318at2759"/>
<feature type="region of interest" description="Disordered" evidence="7">
    <location>
        <begin position="39"/>
        <end position="58"/>
    </location>
</feature>
<dbReference type="AlphaFoldDB" id="J6EYN1"/>
<evidence type="ECO:0000256" key="6">
    <source>
        <dbReference type="RuleBase" id="RU361156"/>
    </source>
</evidence>
<dbReference type="GO" id="GO:0006508">
    <property type="term" value="P:proteolysis"/>
    <property type="evidence" value="ECO:0007669"/>
    <property type="project" value="UniProtKB-KW"/>
</dbReference>
<feature type="chain" id="PRO_5006526621" description="Carboxypeptidase" evidence="6">
    <location>
        <begin position="21"/>
        <end position="718"/>
    </location>
</feature>
<organism evidence="8 9">
    <name type="scientific">Trichosporon asahii var. asahii (strain ATCC 90039 / CBS 2479 / JCM 2466 / KCTC 7840 / NBRC 103889/ NCYC 2677 / UAMH 7654)</name>
    <name type="common">Yeast</name>
    <dbReference type="NCBI Taxonomy" id="1186058"/>
    <lineage>
        <taxon>Eukaryota</taxon>
        <taxon>Fungi</taxon>
        <taxon>Dikarya</taxon>
        <taxon>Basidiomycota</taxon>
        <taxon>Agaricomycotina</taxon>
        <taxon>Tremellomycetes</taxon>
        <taxon>Trichosporonales</taxon>
        <taxon>Trichosporonaceae</taxon>
        <taxon>Trichosporon</taxon>
    </lineage>
</organism>
<protein>
    <recommendedName>
        <fullName evidence="6">Carboxypeptidase</fullName>
        <ecNumber evidence="6">3.4.16.-</ecNumber>
    </recommendedName>
</protein>
<keyword evidence="3 6" id="KW-0645">Protease</keyword>
<dbReference type="EC" id="3.4.16.-" evidence="6"/>
<accession>J6EYN1</accession>
<dbReference type="PANTHER" id="PTHR11802:SF479">
    <property type="entry name" value="CARBOXYPEPTIDASE"/>
    <property type="match status" value="1"/>
</dbReference>
<dbReference type="Gene3D" id="3.40.50.1820">
    <property type="entry name" value="alpha/beta hydrolase"/>
    <property type="match status" value="1"/>
</dbReference>
<evidence type="ECO:0000256" key="1">
    <source>
        <dbReference type="ARBA" id="ARBA00009431"/>
    </source>
</evidence>
<evidence type="ECO:0000256" key="3">
    <source>
        <dbReference type="ARBA" id="ARBA00022670"/>
    </source>
</evidence>
<dbReference type="GeneID" id="25984602"/>
<dbReference type="SUPFAM" id="SSF53474">
    <property type="entry name" value="alpha/beta-Hydrolases"/>
    <property type="match status" value="1"/>
</dbReference>
<gene>
    <name evidence="8" type="ORF">A1Q1_01088</name>
</gene>
<comment type="similarity">
    <text evidence="1 6">Belongs to the peptidase S10 family.</text>
</comment>
<proteinExistence type="inferred from homology"/>
<dbReference type="InterPro" id="IPR029058">
    <property type="entry name" value="AB_hydrolase_fold"/>
</dbReference>
<sequence>MQISVVAALTAAALGSSALARLNPIDHPVLQARYDPLSTAGTNVTQTPPPTASNSSTRFRTANTESFYVSSMPDVNFQFGEMYAGTIQLDSTTVNANASGTGSNATAQADEMFFIFMPKEGGEPVDELTIWLNGGPGCSSMEGFLQEVGPISWLAGTHSPERNKYAWTNITNMLFVDQPIGTGYSRGTPSATSQPESAAQFLAFLKKFQALFGISNFRIYMTGESYAGRYIPYIADVMLNANDTQHFNISGAIIYDGVIGNHLFTQQQLVAYPYAEENWSHFGFNSSDMATFKQLHQQCGYEEYINKYMTFPASGVQPPRFWNRTDPETSKCDLWNSALIGVLNINPCFDPYESNKPCPILWDVLGMSGITNLVPPGTTVYFDRPDVKKALHVPADLTWQQCTKKPVFTAGNGKAGPGQNGDLSEDPIQGALPRVIEATQRVLVANGDFDFVIMTNGTLLSIQNMTWGGALGFQTQPSEPLFIPLRDIQHREAFAASGLGIDQFIMAQGQMGIQHYERGLMWNQVWGAGHMLPAFQPRVAFMQLLWMLGHIDSLGPITGPAGSAGGAAAAGNGTADSNVMSSGNNNGAMSGATAGNSTSSAGSMTGGNAAVGIDSAAGNTKASGNGTVGSGGADGSNAVGGNGDGGSVGSGDLAASGVAGAMVSQAGSSPTASGAGTSGPATVGDAAGGGHAAGGEQGAGGEFVAWASSEFTFGSDGQ</sequence>
<dbReference type="KEGG" id="tasa:A1Q1_01088"/>